<feature type="non-terminal residue" evidence="1">
    <location>
        <position position="1"/>
    </location>
</feature>
<evidence type="ECO:0000313" key="1">
    <source>
        <dbReference type="EMBL" id="MET3534926.1"/>
    </source>
</evidence>
<evidence type="ECO:0000313" key="2">
    <source>
        <dbReference type="Proteomes" id="UP001549134"/>
    </source>
</evidence>
<organism evidence="1 2">
    <name type="scientific">Streptococcus parasuis</name>
    <dbReference type="NCBI Taxonomy" id="1501662"/>
    <lineage>
        <taxon>Bacteria</taxon>
        <taxon>Bacillati</taxon>
        <taxon>Bacillota</taxon>
        <taxon>Bacilli</taxon>
        <taxon>Lactobacillales</taxon>
        <taxon>Streptococcaceae</taxon>
        <taxon>Streptococcus</taxon>
    </lineage>
</organism>
<reference evidence="1 2" key="1">
    <citation type="submission" date="2024-06" db="EMBL/GenBank/DDBJ databases">
        <title>Genomic Encyclopedia of Type Strains, Phase IV (KMG-IV): sequencing the most valuable type-strain genomes for metagenomic binning, comparative biology and taxonomic classification.</title>
        <authorList>
            <person name="Goeker M."/>
        </authorList>
    </citation>
    <scope>NUCLEOTIDE SEQUENCE [LARGE SCALE GENOMIC DNA]</scope>
    <source>
        <strain evidence="1 2">DSM 29126</strain>
    </source>
</reference>
<sequence>HYDYTPSEGFMFVFIILWVRAEPSWMSFPLPFLVLNRVFYLTNFDYSYIMGKENLEKE</sequence>
<gene>
    <name evidence="1" type="ORF">ABID50_002092</name>
</gene>
<name>A0ABV2EUR2_9STRE</name>
<proteinExistence type="predicted"/>
<dbReference type="Proteomes" id="UP001549134">
    <property type="component" value="Unassembled WGS sequence"/>
</dbReference>
<accession>A0ABV2EUR2</accession>
<comment type="caution">
    <text evidence="1">The sequence shown here is derived from an EMBL/GenBank/DDBJ whole genome shotgun (WGS) entry which is preliminary data.</text>
</comment>
<protein>
    <submittedName>
        <fullName evidence="1">Uncharacterized protein</fullName>
    </submittedName>
</protein>
<keyword evidence="2" id="KW-1185">Reference proteome</keyword>
<dbReference type="EMBL" id="JBEPLX010000042">
    <property type="protein sequence ID" value="MET3534926.1"/>
    <property type="molecule type" value="Genomic_DNA"/>
</dbReference>